<dbReference type="GO" id="GO:0009002">
    <property type="term" value="F:serine-type D-Ala-D-Ala carboxypeptidase activity"/>
    <property type="evidence" value="ECO:0007669"/>
    <property type="project" value="UniProtKB-EC"/>
</dbReference>
<evidence type="ECO:0000256" key="8">
    <source>
        <dbReference type="ARBA" id="ARBA00022960"/>
    </source>
</evidence>
<evidence type="ECO:0000256" key="13">
    <source>
        <dbReference type="ARBA" id="ARBA00049902"/>
    </source>
</evidence>
<keyword evidence="3" id="KW-0121">Carboxypeptidase</keyword>
<dbReference type="PANTHER" id="PTHR32282">
    <property type="entry name" value="BINDING PROTEIN TRANSPEPTIDASE, PUTATIVE-RELATED"/>
    <property type="match status" value="1"/>
</dbReference>
<dbReference type="Gene3D" id="1.10.3810.10">
    <property type="entry name" value="Biosynthetic peptidoglycan transglycosylase-like"/>
    <property type="match status" value="1"/>
</dbReference>
<dbReference type="InterPro" id="IPR036950">
    <property type="entry name" value="PBP_transglycosylase"/>
</dbReference>
<feature type="coiled-coil region" evidence="14">
    <location>
        <begin position="846"/>
        <end position="873"/>
    </location>
</feature>
<dbReference type="PANTHER" id="PTHR32282:SF33">
    <property type="entry name" value="PEPTIDOGLYCAN GLYCOSYLTRANSFERASE"/>
    <property type="match status" value="1"/>
</dbReference>
<keyword evidence="14" id="KW-0175">Coiled coil</keyword>
<protein>
    <submittedName>
        <fullName evidence="19">Uncharacterized protein</fullName>
    </submittedName>
</protein>
<dbReference type="GO" id="GO:0008955">
    <property type="term" value="F:peptidoglycan glycosyltransferase activity"/>
    <property type="evidence" value="ECO:0007669"/>
    <property type="project" value="UniProtKB-EC"/>
</dbReference>
<keyword evidence="10" id="KW-0511">Multifunctional enzyme</keyword>
<dbReference type="EMBL" id="AJAQ01000016">
    <property type="protein sequence ID" value="EOH93560.1"/>
    <property type="molecule type" value="Genomic_DNA"/>
</dbReference>
<comment type="similarity">
    <text evidence="1">In the C-terminal section; belongs to the transpeptidase family.</text>
</comment>
<evidence type="ECO:0000256" key="10">
    <source>
        <dbReference type="ARBA" id="ARBA00023268"/>
    </source>
</evidence>
<keyword evidence="11" id="KW-0961">Cell wall biogenesis/degradation</keyword>
<comment type="catalytic activity">
    <reaction evidence="13">
        <text>[GlcNAc-(1-&gt;4)-Mur2Ac(oyl-L-Ala-gamma-D-Glu-L-Lys-D-Ala-D-Ala)](n)-di-trans,octa-cis-undecaprenyl diphosphate + beta-D-GlcNAc-(1-&gt;4)-Mur2Ac(oyl-L-Ala-gamma-D-Glu-L-Lys-D-Ala-D-Ala)-di-trans,octa-cis-undecaprenyl diphosphate = [GlcNAc-(1-&gt;4)-Mur2Ac(oyl-L-Ala-gamma-D-Glu-L-Lys-D-Ala-D-Ala)](n+1)-di-trans,octa-cis-undecaprenyl diphosphate + di-trans,octa-cis-undecaprenyl diphosphate + H(+)</text>
        <dbReference type="Rhea" id="RHEA:23708"/>
        <dbReference type="Rhea" id="RHEA-COMP:9602"/>
        <dbReference type="Rhea" id="RHEA-COMP:9603"/>
        <dbReference type="ChEBI" id="CHEBI:15378"/>
        <dbReference type="ChEBI" id="CHEBI:58405"/>
        <dbReference type="ChEBI" id="CHEBI:60033"/>
        <dbReference type="ChEBI" id="CHEBI:78435"/>
        <dbReference type="EC" id="2.4.99.28"/>
    </reaction>
</comment>
<evidence type="ECO:0000256" key="6">
    <source>
        <dbReference type="ARBA" id="ARBA00022679"/>
    </source>
</evidence>
<dbReference type="OrthoDB" id="9766909at2"/>
<evidence type="ECO:0000256" key="9">
    <source>
        <dbReference type="ARBA" id="ARBA00022984"/>
    </source>
</evidence>
<keyword evidence="6" id="KW-0808">Transferase</keyword>
<dbReference type="GO" id="GO:0006508">
    <property type="term" value="P:proteolysis"/>
    <property type="evidence" value="ECO:0007669"/>
    <property type="project" value="UniProtKB-KW"/>
</dbReference>
<dbReference type="STRING" id="160454.RV10_GL003802"/>
<keyword evidence="16" id="KW-0472">Membrane</keyword>
<evidence type="ECO:0000256" key="4">
    <source>
        <dbReference type="ARBA" id="ARBA00022670"/>
    </source>
</evidence>
<evidence type="ECO:0000256" key="16">
    <source>
        <dbReference type="SAM" id="Phobius"/>
    </source>
</evidence>
<dbReference type="InterPro" id="IPR001264">
    <property type="entry name" value="Glyco_trans_51"/>
</dbReference>
<dbReference type="eggNOG" id="COG0744">
    <property type="taxonomic scope" value="Bacteria"/>
</dbReference>
<evidence type="ECO:0000313" key="19">
    <source>
        <dbReference type="EMBL" id="EOH93560.1"/>
    </source>
</evidence>
<organism evidence="19 20">
    <name type="scientific">Enterococcus pallens ATCC BAA-351</name>
    <dbReference type="NCBI Taxonomy" id="1158607"/>
    <lineage>
        <taxon>Bacteria</taxon>
        <taxon>Bacillati</taxon>
        <taxon>Bacillota</taxon>
        <taxon>Bacilli</taxon>
        <taxon>Lactobacillales</taxon>
        <taxon>Enterococcaceae</taxon>
        <taxon>Enterococcus</taxon>
    </lineage>
</organism>
<dbReference type="Proteomes" id="UP000013782">
    <property type="component" value="Unassembled WGS sequence"/>
</dbReference>
<feature type="compositionally biased region" description="Low complexity" evidence="15">
    <location>
        <begin position="883"/>
        <end position="902"/>
    </location>
</feature>
<dbReference type="InterPro" id="IPR050396">
    <property type="entry name" value="Glycosyltr_51/Transpeptidase"/>
</dbReference>
<keyword evidence="5" id="KW-0328">Glycosyltransferase</keyword>
<evidence type="ECO:0000256" key="11">
    <source>
        <dbReference type="ARBA" id="ARBA00023316"/>
    </source>
</evidence>
<reference evidence="19 20" key="1">
    <citation type="submission" date="2013-02" db="EMBL/GenBank/DDBJ databases">
        <title>The Genome Sequence of Enterococcus pallens BAA-351.</title>
        <authorList>
            <consortium name="The Broad Institute Genome Sequencing Platform"/>
            <consortium name="The Broad Institute Genome Sequencing Center for Infectious Disease"/>
            <person name="Earl A.M."/>
            <person name="Gilmore M.S."/>
            <person name="Lebreton F."/>
            <person name="Walker B."/>
            <person name="Young S.K."/>
            <person name="Zeng Q."/>
            <person name="Gargeya S."/>
            <person name="Fitzgerald M."/>
            <person name="Haas B."/>
            <person name="Abouelleil A."/>
            <person name="Alvarado L."/>
            <person name="Arachchi H.M."/>
            <person name="Berlin A.M."/>
            <person name="Chapman S.B."/>
            <person name="Dewar J."/>
            <person name="Goldberg J."/>
            <person name="Griggs A."/>
            <person name="Gujja S."/>
            <person name="Hansen M."/>
            <person name="Howarth C."/>
            <person name="Imamovic A."/>
            <person name="Larimer J."/>
            <person name="McCowan C."/>
            <person name="Murphy C."/>
            <person name="Neiman D."/>
            <person name="Pearson M."/>
            <person name="Priest M."/>
            <person name="Roberts A."/>
            <person name="Saif S."/>
            <person name="Shea T."/>
            <person name="Sisk P."/>
            <person name="Sykes S."/>
            <person name="Wortman J."/>
            <person name="Nusbaum C."/>
            <person name="Birren B."/>
        </authorList>
    </citation>
    <scope>NUCLEOTIDE SEQUENCE [LARGE SCALE GENOMIC DNA]</scope>
    <source>
        <strain evidence="19 20">ATCC BAA-351</strain>
    </source>
</reference>
<name>R2SDG9_9ENTE</name>
<evidence type="ECO:0000259" key="18">
    <source>
        <dbReference type="Pfam" id="PF00912"/>
    </source>
</evidence>
<dbReference type="Pfam" id="PF00912">
    <property type="entry name" value="Transgly"/>
    <property type="match status" value="1"/>
</dbReference>
<proteinExistence type="inferred from homology"/>
<feature type="region of interest" description="Disordered" evidence="15">
    <location>
        <begin position="873"/>
        <end position="902"/>
    </location>
</feature>
<dbReference type="InterPro" id="IPR001460">
    <property type="entry name" value="PCN-bd_Tpept"/>
</dbReference>
<dbReference type="Gene3D" id="3.40.710.10">
    <property type="entry name" value="DD-peptidase/beta-lactamase superfamily"/>
    <property type="match status" value="1"/>
</dbReference>
<sequence>MAERRKDRRKKESKQKQVLPLLSGEKKRPKPKKTGNKRNNNTKSKKPSGSGLSRVTKISIAALTLMVIALVAAGVFFFRQYGQVITAAVDAGQQQAKSIQESDFKQFRPTTILDVNGGTLKELKTQERDYLSYKDMDPLVSQALISIEDKRFYEHHGVDTQGLLTVGLNAVLGRGVRGASTITQQLVKNIYLTPEVSISRKVEEMVMAQSLEQKFSKEQILEYYLNNVYFGHGAYGINAASRVYFDKSINDTSLLEKAVLVGITNNPGLYDPVSNKENALKRGKTILNEMLSQGYITQADHDKAVKDDFTASIHSDALNNDLGDNEVALAVDSATKILMEQQDFRFQYQFDSKEEEDRYNQEYQDAYNKVYQRILSGGYEIQTKIDPTIHQQLQEIVTRVMQSWPDMDPEKNIHVKQAAMTVIDNATGSVVASIGGRGEEGNTYNRAFLSYRQPGSAIKPLVSYAPAYERGLLETSTVSDDRPNNNYPNNIYMGSRGNLTLRNALAISSNVVAYKLAMDNQTELQEPVYQPLAQMQFTGLDVADDNPIIAVGGMTYGATTQEMASGIATLVNQGNYRMPTNIQSIKRKDNDQEVFNLNDAPQRKVYSEDAAYLTIDTMKAVHQDADGTATDTNLAHNQYWAIKTGTTDEAKDLWTVGATPHYTVAVWAGDDTPQPQDNTSVGKATRQIFQEAMDLLNDGKEDVDFQMPASVTNQNGQLVTRSSQAKQVLATRSNALLATTQNIDALAKTKANELIAEKLNSPMVSEASSFSTQLLADRIQTLSQFELIVTDTQDNWKTFDQYAQQVWALIQNVEPAGGTLSNQYTSVYRTKEAQYAQEKAALTSDVDRVEGEITANEEQSKDLDKQIEDLKKELNIRDTTRPSSSSNTSGSSSSSSESQERD</sequence>
<dbReference type="InterPro" id="IPR023346">
    <property type="entry name" value="Lysozyme-like_dom_sf"/>
</dbReference>
<accession>R2SDG9</accession>
<keyword evidence="9" id="KW-0573">Peptidoglycan synthesis</keyword>
<evidence type="ECO:0000256" key="2">
    <source>
        <dbReference type="ARBA" id="ARBA00007739"/>
    </source>
</evidence>
<keyword evidence="16" id="KW-0812">Transmembrane</keyword>
<comment type="catalytic activity">
    <reaction evidence="12">
        <text>Preferential cleavage: (Ac)2-L-Lys-D-Ala-|-D-Ala. Also transpeptidation of peptidyl-alanyl moieties that are N-acyl substituents of D-alanine.</text>
        <dbReference type="EC" id="3.4.16.4"/>
    </reaction>
</comment>
<feature type="compositionally biased region" description="Basic residues" evidence="15">
    <location>
        <begin position="1"/>
        <end position="13"/>
    </location>
</feature>
<evidence type="ECO:0000256" key="7">
    <source>
        <dbReference type="ARBA" id="ARBA00022801"/>
    </source>
</evidence>
<dbReference type="AlphaFoldDB" id="R2SDG9"/>
<feature type="domain" description="Penicillin-binding protein transpeptidase" evidence="17">
    <location>
        <begin position="419"/>
        <end position="693"/>
    </location>
</feature>
<dbReference type="SUPFAM" id="SSF53955">
    <property type="entry name" value="Lysozyme-like"/>
    <property type="match status" value="1"/>
</dbReference>
<feature type="region of interest" description="Disordered" evidence="15">
    <location>
        <begin position="1"/>
        <end position="52"/>
    </location>
</feature>
<feature type="transmembrane region" description="Helical" evidence="16">
    <location>
        <begin position="58"/>
        <end position="78"/>
    </location>
</feature>
<evidence type="ECO:0000256" key="1">
    <source>
        <dbReference type="ARBA" id="ARBA00007090"/>
    </source>
</evidence>
<dbReference type="InterPro" id="IPR012338">
    <property type="entry name" value="Beta-lactam/transpept-like"/>
</dbReference>
<evidence type="ECO:0000256" key="12">
    <source>
        <dbReference type="ARBA" id="ARBA00034000"/>
    </source>
</evidence>
<evidence type="ECO:0000256" key="3">
    <source>
        <dbReference type="ARBA" id="ARBA00022645"/>
    </source>
</evidence>
<evidence type="ECO:0000259" key="17">
    <source>
        <dbReference type="Pfam" id="PF00905"/>
    </source>
</evidence>
<evidence type="ECO:0000256" key="5">
    <source>
        <dbReference type="ARBA" id="ARBA00022676"/>
    </source>
</evidence>
<comment type="similarity">
    <text evidence="2">In the N-terminal section; belongs to the glycosyltransferase 51 family.</text>
</comment>
<feature type="domain" description="Glycosyl transferase family 51" evidence="18">
    <location>
        <begin position="118"/>
        <end position="290"/>
    </location>
</feature>
<dbReference type="GO" id="GO:0008360">
    <property type="term" value="P:regulation of cell shape"/>
    <property type="evidence" value="ECO:0007669"/>
    <property type="project" value="UniProtKB-KW"/>
</dbReference>
<dbReference type="RefSeq" id="WP_010757247.1">
    <property type="nucleotide sequence ID" value="NZ_ASWD01000001.1"/>
</dbReference>
<dbReference type="GO" id="GO:0009252">
    <property type="term" value="P:peptidoglycan biosynthetic process"/>
    <property type="evidence" value="ECO:0007669"/>
    <property type="project" value="UniProtKB-KW"/>
</dbReference>
<comment type="caution">
    <text evidence="19">The sequence shown here is derived from an EMBL/GenBank/DDBJ whole genome shotgun (WGS) entry which is preliminary data.</text>
</comment>
<evidence type="ECO:0000256" key="14">
    <source>
        <dbReference type="SAM" id="Coils"/>
    </source>
</evidence>
<dbReference type="GO" id="GO:0071555">
    <property type="term" value="P:cell wall organization"/>
    <property type="evidence" value="ECO:0007669"/>
    <property type="project" value="UniProtKB-KW"/>
</dbReference>
<dbReference type="FunFam" id="1.10.3810.10:FF:000001">
    <property type="entry name" value="Penicillin-binding protein 1A"/>
    <property type="match status" value="1"/>
</dbReference>
<feature type="compositionally biased region" description="Basic residues" evidence="15">
    <location>
        <begin position="27"/>
        <end position="36"/>
    </location>
</feature>
<keyword evidence="16" id="KW-1133">Transmembrane helix</keyword>
<dbReference type="HOGENOM" id="CLU_006354_2_3_9"/>
<keyword evidence="20" id="KW-1185">Reference proteome</keyword>
<dbReference type="PATRIC" id="fig|1158607.3.peg.2228"/>
<gene>
    <name evidence="19" type="ORF">UAU_02256</name>
</gene>
<keyword evidence="7" id="KW-0378">Hydrolase</keyword>
<keyword evidence="8" id="KW-0133">Cell shape</keyword>
<dbReference type="SUPFAM" id="SSF56601">
    <property type="entry name" value="beta-lactamase/transpeptidase-like"/>
    <property type="match status" value="1"/>
</dbReference>
<evidence type="ECO:0000256" key="15">
    <source>
        <dbReference type="SAM" id="MobiDB-lite"/>
    </source>
</evidence>
<dbReference type="Pfam" id="PF00905">
    <property type="entry name" value="Transpeptidase"/>
    <property type="match status" value="1"/>
</dbReference>
<evidence type="ECO:0000313" key="20">
    <source>
        <dbReference type="Proteomes" id="UP000013782"/>
    </source>
</evidence>
<keyword evidence="4" id="KW-0645">Protease</keyword>
<dbReference type="GO" id="GO:0008658">
    <property type="term" value="F:penicillin binding"/>
    <property type="evidence" value="ECO:0007669"/>
    <property type="project" value="InterPro"/>
</dbReference>